<dbReference type="GO" id="GO:0009536">
    <property type="term" value="C:plastid"/>
    <property type="evidence" value="ECO:0007669"/>
    <property type="project" value="UniProtKB-SubCell"/>
</dbReference>
<organism evidence="6">
    <name type="scientific">Olisthodiscus luteus</name>
    <name type="common">Marine phytoflagellate</name>
    <dbReference type="NCBI Taxonomy" id="83000"/>
    <lineage>
        <taxon>Eukaryota</taxon>
        <taxon>Sar</taxon>
        <taxon>Stramenopiles</taxon>
        <taxon>Ochrophyta</taxon>
        <taxon>Olisthodiscophyceae</taxon>
        <taxon>Olisthodiscaceae</taxon>
        <taxon>Olisthodiscus</taxon>
    </lineage>
</organism>
<keyword evidence="2" id="KW-0602">Photosynthesis</keyword>
<comment type="subcellular location">
    <subcellularLocation>
        <location evidence="1">Plastid</location>
    </subcellularLocation>
</comment>
<proteinExistence type="predicted"/>
<dbReference type="PANTHER" id="PTHR47128:SF2">
    <property type="entry name" value="PROTEIN HIGH CHLOROPHYLL FLUORESCENCE PHENOTYPE 244, CHLOROPLASTIC"/>
    <property type="match status" value="1"/>
</dbReference>
<dbReference type="CDD" id="cd05243">
    <property type="entry name" value="SDR_a5"/>
    <property type="match status" value="1"/>
</dbReference>
<dbReference type="GeneID" id="67154441"/>
<dbReference type="GeneID" id="67154365"/>
<evidence type="ECO:0000256" key="4">
    <source>
        <dbReference type="ARBA" id="ARBA00023276"/>
    </source>
</evidence>
<dbReference type="Pfam" id="PF05368">
    <property type="entry name" value="NmrA"/>
    <property type="match status" value="1"/>
</dbReference>
<dbReference type="RefSeq" id="YP_010152841.1">
    <property type="nucleotide sequence ID" value="NC_057170.1"/>
</dbReference>
<dbReference type="GO" id="GO:0015979">
    <property type="term" value="P:photosynthesis"/>
    <property type="evidence" value="ECO:0007669"/>
    <property type="project" value="UniProtKB-KW"/>
</dbReference>
<keyword evidence="3 6" id="KW-0934">Plastid</keyword>
<dbReference type="InterPro" id="IPR008030">
    <property type="entry name" value="NmrA-like"/>
</dbReference>
<dbReference type="EMBL" id="MT859097">
    <property type="protein sequence ID" value="QQW50450.1"/>
    <property type="molecule type" value="Genomic_DNA"/>
</dbReference>
<dbReference type="RefSeq" id="YP_010152789.1">
    <property type="nucleotide sequence ID" value="NC_057170.1"/>
</dbReference>
<dbReference type="InterPro" id="IPR036291">
    <property type="entry name" value="NAD(P)-bd_dom_sf"/>
</dbReference>
<feature type="domain" description="NmrA-like" evidence="5">
    <location>
        <begin position="2"/>
        <end position="256"/>
    </location>
</feature>
<geneLocation type="plastid" evidence="6"/>
<reference evidence="6" key="1">
    <citation type="journal article" date="2021" name="J. Phycol.">
        <title>Olisthodiscus represents a new class of Ochrophyta.</title>
        <authorList>
            <person name="Barcyte D."/>
            <person name="Eikrem W."/>
            <person name="Engesmo A."/>
            <person name="Seoane S."/>
            <person name="Wohlmann J."/>
            <person name="Horak A."/>
            <person name="Yurchenko T."/>
            <person name="Elias M."/>
        </authorList>
    </citation>
    <scope>NUCLEOTIDE SEQUENCE</scope>
    <source>
        <strain evidence="6">K-0444</strain>
    </source>
</reference>
<dbReference type="EMBL" id="MT859097">
    <property type="protein sequence ID" value="QQW50502.1"/>
    <property type="molecule type" value="Genomic_DNA"/>
</dbReference>
<dbReference type="GO" id="GO:0009523">
    <property type="term" value="C:photosystem II"/>
    <property type="evidence" value="ECO:0007669"/>
    <property type="project" value="UniProtKB-KW"/>
</dbReference>
<name>A0A7U0QGI9_OLILU</name>
<dbReference type="Gene3D" id="3.40.50.720">
    <property type="entry name" value="NAD(P)-binding Rossmann-like Domain"/>
    <property type="match status" value="1"/>
</dbReference>
<evidence type="ECO:0000313" key="6">
    <source>
        <dbReference type="EMBL" id="QQW50502.1"/>
    </source>
</evidence>
<evidence type="ECO:0000259" key="5">
    <source>
        <dbReference type="Pfam" id="PF05368"/>
    </source>
</evidence>
<dbReference type="AlphaFoldDB" id="A0A7U0QGI9"/>
<dbReference type="InterPro" id="IPR044256">
    <property type="entry name" value="HCF244-like"/>
</dbReference>
<dbReference type="PANTHER" id="PTHR47128">
    <property type="match status" value="1"/>
</dbReference>
<evidence type="ECO:0000256" key="2">
    <source>
        <dbReference type="ARBA" id="ARBA00022531"/>
    </source>
</evidence>
<dbReference type="SUPFAM" id="SSF51735">
    <property type="entry name" value="NAD(P)-binding Rossmann-fold domains"/>
    <property type="match status" value="1"/>
</dbReference>
<sequence length="317" mass="36836">MRILLFGGTGTLGRHIVLKSLRSGYKIRCVVRNLSKAKFLQNWGAEIVYGDLTKIETIPSLLKDVDIVIDASTSRSESSLKLKEIDWEAKRKLLKLIEIAEIRHFIFFSLLTSENYKSVFFLKVKRGIEKLIYSSKIDYTIFKFDGFLQNLIRQYAIPILEKERIWITDESRPFFYLDSADVATICLESLRSKNAKNKTVTITDTKPWFLTDIINLCENLSGQTAVTSKISNGVLKLLQQIANKFEWSWSVSNSLSFVKFLECEKINSQKLDRGMFKVKMQELVPLNTYFKDYFKNILVTLKDITYQQQQKQKDILF</sequence>
<protein>
    <submittedName>
        <fullName evidence="6">Conserved hypothetical plastid protein</fullName>
    </submittedName>
</protein>
<evidence type="ECO:0000256" key="3">
    <source>
        <dbReference type="ARBA" id="ARBA00022640"/>
    </source>
</evidence>
<keyword evidence="4" id="KW-0604">Photosystem II</keyword>
<evidence type="ECO:0000256" key="1">
    <source>
        <dbReference type="ARBA" id="ARBA00004474"/>
    </source>
</evidence>
<gene>
    <name evidence="6" type="primary">ycf39</name>
</gene>
<accession>A0A7U0QGI9</accession>